<comment type="caution">
    <text evidence="1">The sequence shown here is derived from an EMBL/GenBank/DDBJ whole genome shotgun (WGS) entry which is preliminary data.</text>
</comment>
<sequence>MLRRSSLVVLVTVVVLAAAGGVAFWLLSGGEDRPGVYRGEFTTAIYAPISTRAADGKPLSLIEVFGEDTRRLAVAGGRSPLRQGTSAVVDDCGDAVWGEGVEEVLDGCSQMLKAAYTSEDGKTAGEFFIFNMASAEGADLLVKAMHDRAFVRRETGFDASRSSAQARSMGHYVTVSWVGPVGGTGRVDLAAEQVALDRLGQVVQARVVNAA</sequence>
<proteinExistence type="predicted"/>
<dbReference type="EMBL" id="BOOW01000006">
    <property type="protein sequence ID" value="GII90376.1"/>
    <property type="molecule type" value="Genomic_DNA"/>
</dbReference>
<accession>A0A919V528</accession>
<dbReference type="AlphaFoldDB" id="A0A919V528"/>
<name>A0A919V528_9ACTN</name>
<dbReference type="RefSeq" id="WP_204020742.1">
    <property type="nucleotide sequence ID" value="NZ_BOOW01000006.1"/>
</dbReference>
<dbReference type="Proteomes" id="UP000606172">
    <property type="component" value="Unassembled WGS sequence"/>
</dbReference>
<evidence type="ECO:0000313" key="1">
    <source>
        <dbReference type="EMBL" id="GII90376.1"/>
    </source>
</evidence>
<keyword evidence="2" id="KW-1185">Reference proteome</keyword>
<gene>
    <name evidence="1" type="ORF">Ssi02_06070</name>
</gene>
<organism evidence="1 2">
    <name type="scientific">Sinosporangium siamense</name>
    <dbReference type="NCBI Taxonomy" id="1367973"/>
    <lineage>
        <taxon>Bacteria</taxon>
        <taxon>Bacillati</taxon>
        <taxon>Actinomycetota</taxon>
        <taxon>Actinomycetes</taxon>
        <taxon>Streptosporangiales</taxon>
        <taxon>Streptosporangiaceae</taxon>
        <taxon>Sinosporangium</taxon>
    </lineage>
</organism>
<reference evidence="1" key="1">
    <citation type="submission" date="2021-01" db="EMBL/GenBank/DDBJ databases">
        <title>Whole genome shotgun sequence of Sinosporangium siamense NBRC 109515.</title>
        <authorList>
            <person name="Komaki H."/>
            <person name="Tamura T."/>
        </authorList>
    </citation>
    <scope>NUCLEOTIDE SEQUENCE</scope>
    <source>
        <strain evidence="1">NBRC 109515</strain>
    </source>
</reference>
<protein>
    <submittedName>
        <fullName evidence="1">Uncharacterized protein</fullName>
    </submittedName>
</protein>
<evidence type="ECO:0000313" key="2">
    <source>
        <dbReference type="Proteomes" id="UP000606172"/>
    </source>
</evidence>